<dbReference type="OrthoDB" id="5791246at2759"/>
<dbReference type="PANTHER" id="PTHR22943">
    <property type="entry name" value="7-TRANSMEMBRANE DOMAIN RECEPTOR C.ELEGANS"/>
    <property type="match status" value="1"/>
</dbReference>
<keyword evidence="1" id="KW-0812">Transmembrane</keyword>
<organism evidence="3">
    <name type="scientific">Caenorhabditis remanei</name>
    <name type="common">Caenorhabditis vulgaris</name>
    <dbReference type="NCBI Taxonomy" id="31234"/>
    <lineage>
        <taxon>Eukaryota</taxon>
        <taxon>Metazoa</taxon>
        <taxon>Ecdysozoa</taxon>
        <taxon>Nematoda</taxon>
        <taxon>Chromadorea</taxon>
        <taxon>Rhabditida</taxon>
        <taxon>Rhabditina</taxon>
        <taxon>Rhabditomorpha</taxon>
        <taxon>Rhabditoidea</taxon>
        <taxon>Rhabditidae</taxon>
        <taxon>Peloderinae</taxon>
        <taxon>Caenorhabditis</taxon>
    </lineage>
</organism>
<evidence type="ECO:0000313" key="3">
    <source>
        <dbReference type="Proteomes" id="UP000008281"/>
    </source>
</evidence>
<dbReference type="eggNOG" id="ENOG502TJFW">
    <property type="taxonomic scope" value="Eukaryota"/>
</dbReference>
<keyword evidence="3" id="KW-1185">Reference proteome</keyword>
<feature type="transmembrane region" description="Helical" evidence="1">
    <location>
        <begin position="12"/>
        <end position="32"/>
    </location>
</feature>
<feature type="transmembrane region" description="Helical" evidence="1">
    <location>
        <begin position="133"/>
        <end position="154"/>
    </location>
</feature>
<proteinExistence type="predicted"/>
<dbReference type="OMA" id="ESFIMIM"/>
<protein>
    <recommendedName>
        <fullName evidence="4">Seven TM Receptor</fullName>
    </recommendedName>
</protein>
<dbReference type="PANTHER" id="PTHR22943:SF251">
    <property type="entry name" value="SEVEN TM RECEPTOR"/>
    <property type="match status" value="1"/>
</dbReference>
<gene>
    <name evidence="2" type="ORF">CRE_19455</name>
</gene>
<evidence type="ECO:0000313" key="2">
    <source>
        <dbReference type="EMBL" id="EFO90906.1"/>
    </source>
</evidence>
<feature type="transmembrane region" description="Helical" evidence="1">
    <location>
        <begin position="88"/>
        <end position="113"/>
    </location>
</feature>
<dbReference type="HOGENOM" id="CLU_036335_2_0_1"/>
<dbReference type="SUPFAM" id="SSF81321">
    <property type="entry name" value="Family A G protein-coupled receptor-like"/>
    <property type="match status" value="1"/>
</dbReference>
<dbReference type="EMBL" id="DS268570">
    <property type="protein sequence ID" value="EFO90906.1"/>
    <property type="molecule type" value="Genomic_DNA"/>
</dbReference>
<evidence type="ECO:0000256" key="1">
    <source>
        <dbReference type="SAM" id="Phobius"/>
    </source>
</evidence>
<feature type="transmembrane region" description="Helical" evidence="1">
    <location>
        <begin position="273"/>
        <end position="295"/>
    </location>
</feature>
<dbReference type="STRING" id="31234.E3NA26"/>
<dbReference type="InterPro" id="IPR019428">
    <property type="entry name" value="7TM_GPCR_serpentine_rcpt_Str"/>
</dbReference>
<name>E3NA26_CAERE</name>
<dbReference type="GO" id="GO:0005886">
    <property type="term" value="C:plasma membrane"/>
    <property type="evidence" value="ECO:0007669"/>
    <property type="project" value="TreeGrafter"/>
</dbReference>
<feature type="transmembrane region" description="Helical" evidence="1">
    <location>
        <begin position="201"/>
        <end position="224"/>
    </location>
</feature>
<dbReference type="Proteomes" id="UP000008281">
    <property type="component" value="Unassembled WGS sequence"/>
</dbReference>
<dbReference type="GO" id="GO:0038022">
    <property type="term" value="F:G protein-coupled olfactory receptor activity"/>
    <property type="evidence" value="ECO:0007669"/>
    <property type="project" value="TreeGrafter"/>
</dbReference>
<dbReference type="Pfam" id="PF10326">
    <property type="entry name" value="7TM_GPCR_Str"/>
    <property type="match status" value="2"/>
</dbReference>
<sequence length="356" mass="40733">MGTLTRIKFYINLISLVFSMITNSTLILLVITNSPPKLGNYRHLMCYFSMISILLAIFDFLVQAYIVSDASFIIVMDLENSVFENHPTIAHVVLGCVTALFEAAIFVISISFVFRYFALQRQGRLRYFAGKLLCLWMAAPFVLGGIGMTIMMQLGPDKLTTERLRRDMKEIYDLDIDKTAYVGSFYFSIDEYGNKCWNIKAVSITMIIYTMMGFPLFAIFYFGIKSYKIIRGLVSQGESEYSRRLQTQLYKALVAQVLWIYETVPKNDFQTLIPLFFLFIPIVVSLGAPFFGLTLELTGLIVGTLPTLYPVLDPTPIIFLVDDYRNAFLNFFRRIFSKNEVTSVTHYEPNMDSISP</sequence>
<dbReference type="InParanoid" id="E3NA26"/>
<feature type="transmembrane region" description="Helical" evidence="1">
    <location>
        <begin position="44"/>
        <end position="68"/>
    </location>
</feature>
<dbReference type="AlphaFoldDB" id="E3NA26"/>
<dbReference type="GO" id="GO:0042048">
    <property type="term" value="P:olfactory behavior"/>
    <property type="evidence" value="ECO:0007669"/>
    <property type="project" value="TreeGrafter"/>
</dbReference>
<reference evidence="2" key="1">
    <citation type="submission" date="2007-07" db="EMBL/GenBank/DDBJ databases">
        <title>PCAP assembly of the Caenorhabditis remanei genome.</title>
        <authorList>
            <consortium name="The Caenorhabditis remanei Sequencing Consortium"/>
            <person name="Wilson R.K."/>
        </authorList>
    </citation>
    <scope>NUCLEOTIDE SEQUENCE [LARGE SCALE GENOMIC DNA]</scope>
    <source>
        <strain evidence="2">PB4641</strain>
    </source>
</reference>
<keyword evidence="1" id="KW-1133">Transmembrane helix</keyword>
<accession>E3NA26</accession>
<evidence type="ECO:0008006" key="4">
    <source>
        <dbReference type="Google" id="ProtNLM"/>
    </source>
</evidence>
<keyword evidence="1" id="KW-0472">Membrane</keyword>